<dbReference type="GO" id="GO:0003676">
    <property type="term" value="F:nucleic acid binding"/>
    <property type="evidence" value="ECO:0007669"/>
    <property type="project" value="InterPro"/>
</dbReference>
<dbReference type="InterPro" id="IPR012337">
    <property type="entry name" value="RNaseH-like_sf"/>
</dbReference>
<name>E1NSQ9_9LACO</name>
<proteinExistence type="predicted"/>
<reference evidence="2 3" key="1">
    <citation type="submission" date="2010-09" db="EMBL/GenBank/DDBJ databases">
        <authorList>
            <person name="Durkin A.S."/>
            <person name="Madupu R."/>
            <person name="Torralba M."/>
            <person name="Gillis M."/>
            <person name="Methe B."/>
            <person name="Sutton G."/>
            <person name="Nelson K.E."/>
        </authorList>
    </citation>
    <scope>NUCLEOTIDE SEQUENCE [LARGE SCALE GENOMIC DNA]</scope>
    <source>
        <strain evidence="2 3">LactinV 01V1-a</strain>
    </source>
</reference>
<dbReference type="SUPFAM" id="SSF53098">
    <property type="entry name" value="Ribonuclease H-like"/>
    <property type="match status" value="1"/>
</dbReference>
<dbReference type="EMBL" id="AEHQ01000043">
    <property type="protein sequence ID" value="EFO70855.1"/>
    <property type="molecule type" value="Genomic_DNA"/>
</dbReference>
<dbReference type="InterPro" id="IPR001584">
    <property type="entry name" value="Integrase_cat-core"/>
</dbReference>
<dbReference type="AlphaFoldDB" id="E1NSQ9"/>
<accession>E1NSQ9</accession>
<dbReference type="Gene3D" id="3.30.420.10">
    <property type="entry name" value="Ribonuclease H-like superfamily/Ribonuclease H"/>
    <property type="match status" value="1"/>
</dbReference>
<protein>
    <recommendedName>
        <fullName evidence="1">Integrase catalytic domain-containing protein</fullName>
    </recommendedName>
</protein>
<evidence type="ECO:0000313" key="2">
    <source>
        <dbReference type="EMBL" id="EFO70855.1"/>
    </source>
</evidence>
<dbReference type="InterPro" id="IPR036397">
    <property type="entry name" value="RNaseH_sf"/>
</dbReference>
<sequence>MSSILGTYHINNATGVIVDAWFAWQETLEGYYHVFYQILENYGIPYRFKTDNRTVFNYNSSNKKDDTMDVLTRLGYACKQLGTEIVITSVSQVKGMVERANQTFQGRLKQEFRIAQINDIETANDYLLNTFVPDFNENNNLVCFNNHTKCLVIEAFDKQRFITVDDEIYFMREIPKNVKYSPD</sequence>
<dbReference type="GO" id="GO:0015074">
    <property type="term" value="P:DNA integration"/>
    <property type="evidence" value="ECO:0007669"/>
    <property type="project" value="InterPro"/>
</dbReference>
<dbReference type="PROSITE" id="PS50994">
    <property type="entry name" value="INTEGRASE"/>
    <property type="match status" value="1"/>
</dbReference>
<evidence type="ECO:0000259" key="1">
    <source>
        <dbReference type="PROSITE" id="PS50994"/>
    </source>
</evidence>
<feature type="domain" description="Integrase catalytic" evidence="1">
    <location>
        <begin position="1"/>
        <end position="157"/>
    </location>
</feature>
<gene>
    <name evidence="2" type="ORF">HMPREF9211_1176</name>
</gene>
<comment type="caution">
    <text evidence="2">The sequence shown here is derived from an EMBL/GenBank/DDBJ whole genome shotgun (WGS) entry which is preliminary data.</text>
</comment>
<organism evidence="2 3">
    <name type="scientific">Lactobacillus iners LactinV 01V1-a</name>
    <dbReference type="NCBI Taxonomy" id="879297"/>
    <lineage>
        <taxon>Bacteria</taxon>
        <taxon>Bacillati</taxon>
        <taxon>Bacillota</taxon>
        <taxon>Bacilli</taxon>
        <taxon>Lactobacillales</taxon>
        <taxon>Lactobacillaceae</taxon>
        <taxon>Lactobacillus</taxon>
    </lineage>
</organism>
<dbReference type="Proteomes" id="UP000003648">
    <property type="component" value="Unassembled WGS sequence"/>
</dbReference>
<evidence type="ECO:0000313" key="3">
    <source>
        <dbReference type="Proteomes" id="UP000003648"/>
    </source>
</evidence>